<feature type="region of interest" description="Disordered" evidence="1">
    <location>
        <begin position="194"/>
        <end position="219"/>
    </location>
</feature>
<sequence length="614" mass="68020">MGRKNYEQQVSVAVKEKDDHIAYLESQIQAHAARASHINTRLLSTLDTLDVLQAAHDKELASEVRAKERLGVKLDRYIDFTRASEIEKEDMKEAVLLLVEKVEISKDYSLWPHSRMQCTQLAEPLDPPFINPTQPVSHEQTQAYAAALIYALREERDFERRDHRQFRQQAESHIINLEARLARRDAELEAWLLYGEKPTKPPSDSPKSSPPAERERVIPQRMSTEDALQAMQTASSRNKQLELEVRALSGMLGKARIRAASLVNAPSAHPATATLNPTGRSSASPSLPFKPNTSPPPSHPSQGYSSLGQHHRRPSCTLPDPPLADDNDNDSSNDNDITIRPARNVPSPNNSNVVPRPIKSLEHQISALGTQVDAFQTERKRLGKVVGGGALALHDHDAREGPDGDQEHFERVLRIEEECIRLAKAESAAQAALNTLKTAAVLRERELQDEIDRLRDAIQIQRSPPPPDDLDLLGDAEDEESMELATPLLVSMPLPPGRDDYDYVDPPSIPLPLSRSPSPTPSSSPSPSSQGTRLIHLHALSGSSADPWGRAQAQSSPGPGQRDDHKHIQDLESRLAAARQDLEDRERALHEVREELERLHVRAPPGGDDASDLS</sequence>
<feature type="compositionally biased region" description="Low complexity" evidence="1">
    <location>
        <begin position="343"/>
        <end position="355"/>
    </location>
</feature>
<protein>
    <submittedName>
        <fullName evidence="2">Uncharacterized protein</fullName>
    </submittedName>
</protein>
<dbReference type="OrthoDB" id="2800708at2759"/>
<dbReference type="AlphaFoldDB" id="A0A166D2X0"/>
<feature type="region of interest" description="Disordered" evidence="1">
    <location>
        <begin position="269"/>
        <end position="355"/>
    </location>
</feature>
<dbReference type="STRING" id="436010.A0A166D2X0"/>
<feature type="region of interest" description="Disordered" evidence="1">
    <location>
        <begin position="490"/>
        <end position="579"/>
    </location>
</feature>
<dbReference type="EMBL" id="KV417620">
    <property type="protein sequence ID" value="KZP14256.1"/>
    <property type="molecule type" value="Genomic_DNA"/>
</dbReference>
<proteinExistence type="predicted"/>
<organism evidence="2">
    <name type="scientific">Athelia psychrophila</name>
    <dbReference type="NCBI Taxonomy" id="1759441"/>
    <lineage>
        <taxon>Eukaryota</taxon>
        <taxon>Fungi</taxon>
        <taxon>Dikarya</taxon>
        <taxon>Basidiomycota</taxon>
        <taxon>Agaricomycotina</taxon>
        <taxon>Agaricomycetes</taxon>
        <taxon>Agaricomycetidae</taxon>
        <taxon>Atheliales</taxon>
        <taxon>Atheliaceae</taxon>
        <taxon>Athelia</taxon>
    </lineage>
</organism>
<gene>
    <name evidence="2" type="ORF">FIBSPDRAFT_1048901</name>
</gene>
<feature type="compositionally biased region" description="Polar residues" evidence="1">
    <location>
        <begin position="273"/>
        <end position="285"/>
    </location>
</feature>
<name>A0A166D2X0_9AGAM</name>
<accession>A0A166D2X0</accession>
<evidence type="ECO:0000313" key="2">
    <source>
        <dbReference type="EMBL" id="KZP14256.1"/>
    </source>
</evidence>
<feature type="compositionally biased region" description="Acidic residues" evidence="1">
    <location>
        <begin position="323"/>
        <end position="333"/>
    </location>
</feature>
<feature type="compositionally biased region" description="Basic and acidic residues" evidence="1">
    <location>
        <begin position="561"/>
        <end position="573"/>
    </location>
</feature>
<reference evidence="2" key="1">
    <citation type="journal article" date="2016" name="Mol. Biol. Evol.">
        <title>Comparative Genomics of Early-Diverging Mushroom-Forming Fungi Provides Insights into the Origins of Lignocellulose Decay Capabilities.</title>
        <authorList>
            <person name="Nagy L.G."/>
            <person name="Riley R."/>
            <person name="Tritt A."/>
            <person name="Adam C."/>
            <person name="Daum C."/>
            <person name="Floudas D."/>
            <person name="Sun H."/>
            <person name="Yadav J.S."/>
            <person name="Pangilinan J."/>
            <person name="Larsson K.H."/>
            <person name="Matsuura K."/>
            <person name="Barry K."/>
            <person name="Labutti K."/>
            <person name="Kuo R."/>
            <person name="Ohm R.A."/>
            <person name="Bhattacharya S.S."/>
            <person name="Shirouzu T."/>
            <person name="Yoshinaga Y."/>
            <person name="Martin F.M."/>
            <person name="Grigoriev I.V."/>
            <person name="Hibbett D.S."/>
        </authorList>
    </citation>
    <scope>NUCLEOTIDE SEQUENCE [LARGE SCALE GENOMIC DNA]</scope>
    <source>
        <strain evidence="2">CBS 109695</strain>
    </source>
</reference>
<evidence type="ECO:0000256" key="1">
    <source>
        <dbReference type="SAM" id="MobiDB-lite"/>
    </source>
</evidence>